<dbReference type="InterPro" id="IPR001031">
    <property type="entry name" value="Thioesterase"/>
</dbReference>
<dbReference type="OrthoDB" id="2441044at2759"/>
<dbReference type="RefSeq" id="XP_007401052.1">
    <property type="nucleotide sequence ID" value="XM_007400990.1"/>
</dbReference>
<dbReference type="Pfam" id="PF00975">
    <property type="entry name" value="Thioesterase"/>
    <property type="match status" value="1"/>
</dbReference>
<keyword evidence="1" id="KW-0596">Phosphopantetheine</keyword>
<evidence type="ECO:0000259" key="5">
    <source>
        <dbReference type="PROSITE" id="PS50075"/>
    </source>
</evidence>
<dbReference type="Gene3D" id="1.10.1200.10">
    <property type="entry name" value="ACP-like"/>
    <property type="match status" value="1"/>
</dbReference>
<dbReference type="PANTHER" id="PTHR45527:SF1">
    <property type="entry name" value="FATTY ACID SYNTHASE"/>
    <property type="match status" value="1"/>
</dbReference>
<dbReference type="SUPFAM" id="SSF53474">
    <property type="entry name" value="alpha/beta-Hydrolases"/>
    <property type="match status" value="1"/>
</dbReference>
<dbReference type="InterPro" id="IPR020806">
    <property type="entry name" value="PKS_PP-bd"/>
</dbReference>
<dbReference type="Pfam" id="PF00550">
    <property type="entry name" value="PP-binding"/>
    <property type="match status" value="1"/>
</dbReference>
<dbReference type="GO" id="GO:0005737">
    <property type="term" value="C:cytoplasm"/>
    <property type="evidence" value="ECO:0007669"/>
    <property type="project" value="TreeGrafter"/>
</dbReference>
<dbReference type="Gene3D" id="3.30.300.30">
    <property type="match status" value="1"/>
</dbReference>
<dbReference type="PANTHER" id="PTHR45527">
    <property type="entry name" value="NONRIBOSOMAL PEPTIDE SYNTHETASE"/>
    <property type="match status" value="1"/>
</dbReference>
<reference evidence="6 7" key="1">
    <citation type="journal article" date="2012" name="BMC Genomics">
        <title>Comparative genomics of the white-rot fungi, Phanerochaete carnosa and P. chrysosporium, to elucidate the genetic basis of the distinct wood types they colonize.</title>
        <authorList>
            <person name="Suzuki H."/>
            <person name="MacDonald J."/>
            <person name="Syed K."/>
            <person name="Salamov A."/>
            <person name="Hori C."/>
            <person name="Aerts A."/>
            <person name="Henrissat B."/>
            <person name="Wiebenga A."/>
            <person name="vanKuyk P.A."/>
            <person name="Barry K."/>
            <person name="Lindquist E."/>
            <person name="LaButti K."/>
            <person name="Lapidus A."/>
            <person name="Lucas S."/>
            <person name="Coutinho P."/>
            <person name="Gong Y."/>
            <person name="Samejima M."/>
            <person name="Mahadevan R."/>
            <person name="Abou-Zaid M."/>
            <person name="de Vries R.P."/>
            <person name="Igarashi K."/>
            <person name="Yadav J.S."/>
            <person name="Grigoriev I.V."/>
            <person name="Master E.R."/>
        </authorList>
    </citation>
    <scope>NUCLEOTIDE SEQUENCE [LARGE SCALE GENOMIC DNA]</scope>
    <source>
        <strain evidence="6 7">HHB-10118-sp</strain>
    </source>
</reference>
<dbReference type="GO" id="GO:0031177">
    <property type="term" value="F:phosphopantetheine binding"/>
    <property type="evidence" value="ECO:0007669"/>
    <property type="project" value="InterPro"/>
</dbReference>
<dbReference type="SUPFAM" id="SSF56801">
    <property type="entry name" value="Acetyl-CoA synthetase-like"/>
    <property type="match status" value="1"/>
</dbReference>
<dbReference type="Gene3D" id="3.40.50.1820">
    <property type="entry name" value="alpha/beta hydrolase"/>
    <property type="match status" value="1"/>
</dbReference>
<dbReference type="KEGG" id="pco:PHACADRAFT_264311"/>
<keyword evidence="4" id="KW-0511">Multifunctional enzyme</keyword>
<evidence type="ECO:0000256" key="2">
    <source>
        <dbReference type="ARBA" id="ARBA00022553"/>
    </source>
</evidence>
<dbReference type="SUPFAM" id="SSF47336">
    <property type="entry name" value="ACP-like"/>
    <property type="match status" value="1"/>
</dbReference>
<gene>
    <name evidence="6" type="ORF">PHACADRAFT_264311</name>
</gene>
<accession>K5WKN8</accession>
<dbReference type="AlphaFoldDB" id="K5WKN8"/>
<evidence type="ECO:0000313" key="7">
    <source>
        <dbReference type="Proteomes" id="UP000008370"/>
    </source>
</evidence>
<evidence type="ECO:0000313" key="6">
    <source>
        <dbReference type="EMBL" id="EKM50792.1"/>
    </source>
</evidence>
<proteinExistence type="predicted"/>
<dbReference type="InterPro" id="IPR045851">
    <property type="entry name" value="AMP-bd_C_sf"/>
</dbReference>
<dbReference type="EMBL" id="JH930478">
    <property type="protein sequence ID" value="EKM50792.1"/>
    <property type="molecule type" value="Genomic_DNA"/>
</dbReference>
<dbReference type="GO" id="GO:0043041">
    <property type="term" value="P:amino acid activation for nonribosomal peptide biosynthetic process"/>
    <property type="evidence" value="ECO:0007669"/>
    <property type="project" value="TreeGrafter"/>
</dbReference>
<evidence type="ECO:0000256" key="1">
    <source>
        <dbReference type="ARBA" id="ARBA00022450"/>
    </source>
</evidence>
<dbReference type="InterPro" id="IPR009081">
    <property type="entry name" value="PP-bd_ACP"/>
</dbReference>
<dbReference type="STRING" id="650164.K5WKN8"/>
<dbReference type="GO" id="GO:0016874">
    <property type="term" value="F:ligase activity"/>
    <property type="evidence" value="ECO:0007669"/>
    <property type="project" value="UniProtKB-KW"/>
</dbReference>
<dbReference type="InParanoid" id="K5WKN8"/>
<feature type="domain" description="Carrier" evidence="5">
    <location>
        <begin position="48"/>
        <end position="123"/>
    </location>
</feature>
<keyword evidence="3" id="KW-0436">Ligase</keyword>
<organism evidence="6 7">
    <name type="scientific">Phanerochaete carnosa (strain HHB-10118-sp)</name>
    <name type="common">White-rot fungus</name>
    <name type="synonym">Peniophora carnosa</name>
    <dbReference type="NCBI Taxonomy" id="650164"/>
    <lineage>
        <taxon>Eukaryota</taxon>
        <taxon>Fungi</taxon>
        <taxon>Dikarya</taxon>
        <taxon>Basidiomycota</taxon>
        <taxon>Agaricomycotina</taxon>
        <taxon>Agaricomycetes</taxon>
        <taxon>Polyporales</taxon>
        <taxon>Phanerochaetaceae</taxon>
        <taxon>Phanerochaete</taxon>
    </lineage>
</organism>
<dbReference type="GeneID" id="18918784"/>
<sequence length="406" mass="44499">MIPHLVCWVPTLPLSPNGKVDRHQLLARAIVDADSMLNDTTEGDGPDEHEDEVEERLCRIMEVLLGRTPIRRSSNFFDAGGHSLLASRLVFRIQEAFDVPFTLMNVFNMPKVKAMAGKIREAIAAKASDQPSTTPAIAPASEKFHVPSVLVFSQEPHKPFLFCVPMVTGLGHMFSGLSLSTDLFNVIALNDPGYVALDDFLPDQPSTGHASTLLDPDMYTVENQGKYYYARIVEELGRVSGAKPGSAPFNILGYSYGGHVAVEAARLAQSAGWTVNLFVLDSEVYFMHEVDLTPAYVELIAHAALPMAMGAVGLPFDDMGEQGVHLKRDIEVRTLANSRVLYAHVMPRYEGHVTLFRAESNVKHGFVPLVSSLDEVVLRGDHYRLLEEGSGNLSTISAKVSEVINV</sequence>
<name>K5WKN8_PHACS</name>
<protein>
    <recommendedName>
        <fullName evidence="5">Carrier domain-containing protein</fullName>
    </recommendedName>
</protein>
<keyword evidence="7" id="KW-1185">Reference proteome</keyword>
<dbReference type="InterPro" id="IPR029058">
    <property type="entry name" value="AB_hydrolase_fold"/>
</dbReference>
<dbReference type="GO" id="GO:0044550">
    <property type="term" value="P:secondary metabolite biosynthetic process"/>
    <property type="evidence" value="ECO:0007669"/>
    <property type="project" value="TreeGrafter"/>
</dbReference>
<keyword evidence="2" id="KW-0597">Phosphoprotein</keyword>
<dbReference type="InterPro" id="IPR036736">
    <property type="entry name" value="ACP-like_sf"/>
</dbReference>
<dbReference type="Proteomes" id="UP000008370">
    <property type="component" value="Unassembled WGS sequence"/>
</dbReference>
<dbReference type="HOGENOM" id="CLU_029140_0_0_1"/>
<evidence type="ECO:0000256" key="4">
    <source>
        <dbReference type="ARBA" id="ARBA00023268"/>
    </source>
</evidence>
<dbReference type="SMART" id="SM00823">
    <property type="entry name" value="PKS_PP"/>
    <property type="match status" value="1"/>
</dbReference>
<dbReference type="PROSITE" id="PS50075">
    <property type="entry name" value="CARRIER"/>
    <property type="match status" value="1"/>
</dbReference>
<evidence type="ECO:0000256" key="3">
    <source>
        <dbReference type="ARBA" id="ARBA00022598"/>
    </source>
</evidence>